<evidence type="ECO:0000313" key="3">
    <source>
        <dbReference type="Proteomes" id="UP000008534"/>
    </source>
</evidence>
<sequence>MHGVNYSVKAFFFFCHLEKILEFLCFLVLFISFVWCLGGV</sequence>
<dbReference type="HOGENOM" id="CLU_3290721_0_0_7"/>
<keyword evidence="1" id="KW-1133">Transmembrane helix</keyword>
<reference evidence="2 3" key="1">
    <citation type="submission" date="2011-08" db="EMBL/GenBank/DDBJ databases">
        <authorList>
            <person name="Kersulyte D."/>
            <person name="Choudhury A."/>
            <person name="Mukhopadhyay A.K."/>
            <person name="Nair G.B."/>
            <person name="Berg D.E."/>
        </authorList>
    </citation>
    <scope>NUCLEOTIDE SEQUENCE [LARGE SCALE GENOMIC DNA]</scope>
    <source>
        <strain evidence="3">SNT49</strain>
    </source>
</reference>
<protein>
    <submittedName>
        <fullName evidence="2">Uncharacterized protein</fullName>
    </submittedName>
</protein>
<evidence type="ECO:0000256" key="1">
    <source>
        <dbReference type="SAM" id="Phobius"/>
    </source>
</evidence>
<proteinExistence type="predicted"/>
<dbReference type="PATRIC" id="fig|1055530.4.peg.1253"/>
<gene>
    <name evidence="2" type="ORF">HPSNT_06245</name>
</gene>
<organism evidence="2 3">
    <name type="scientific">Helicobacter pylori SNT49</name>
    <dbReference type="NCBI Taxonomy" id="1055530"/>
    <lineage>
        <taxon>Bacteria</taxon>
        <taxon>Pseudomonadati</taxon>
        <taxon>Campylobacterota</taxon>
        <taxon>Epsilonproteobacteria</taxon>
        <taxon>Campylobacterales</taxon>
        <taxon>Helicobacteraceae</taxon>
        <taxon>Helicobacter</taxon>
    </lineage>
</organism>
<dbReference type="Proteomes" id="UP000008534">
    <property type="component" value="Chromosome"/>
</dbReference>
<dbReference type="AlphaFoldDB" id="G2MFJ0"/>
<dbReference type="KEGG" id="hen:HPSNT_06245"/>
<dbReference type="EMBL" id="CP002983">
    <property type="protein sequence ID" value="AEN17378.1"/>
    <property type="molecule type" value="Genomic_DNA"/>
</dbReference>
<keyword evidence="1" id="KW-0472">Membrane</keyword>
<keyword evidence="1" id="KW-0812">Transmembrane</keyword>
<feature type="transmembrane region" description="Helical" evidence="1">
    <location>
        <begin position="20"/>
        <end position="38"/>
    </location>
</feature>
<evidence type="ECO:0000313" key="2">
    <source>
        <dbReference type="EMBL" id="AEN17378.1"/>
    </source>
</evidence>
<name>G2MFJ0_HELPX</name>
<accession>G2MFJ0</accession>